<organism evidence="4 5">
    <name type="scientific">Seleniivibrio woodruffii</name>
    <dbReference type="NCBI Taxonomy" id="1078050"/>
    <lineage>
        <taxon>Bacteria</taxon>
        <taxon>Pseudomonadati</taxon>
        <taxon>Deferribacterota</taxon>
        <taxon>Deferribacteres</taxon>
        <taxon>Deferribacterales</taxon>
        <taxon>Geovibrionaceae</taxon>
        <taxon>Seleniivibrio</taxon>
    </lineage>
</organism>
<protein>
    <recommendedName>
        <fullName evidence="2">FAD assembly factor SdhE</fullName>
    </recommendedName>
</protein>
<dbReference type="EMBL" id="SMGG01000003">
    <property type="protein sequence ID" value="TCK62648.1"/>
    <property type="molecule type" value="Genomic_DNA"/>
</dbReference>
<keyword evidence="5" id="KW-1185">Reference proteome</keyword>
<comment type="similarity">
    <text evidence="1">Belongs to the SdhE FAD assembly factor family.</text>
</comment>
<dbReference type="InterPro" id="IPR036714">
    <property type="entry name" value="SDH_sf"/>
</dbReference>
<keyword evidence="3" id="KW-0143">Chaperone</keyword>
<dbReference type="InterPro" id="IPR005631">
    <property type="entry name" value="SDH"/>
</dbReference>
<name>A0A4R1KDB5_9BACT</name>
<evidence type="ECO:0000256" key="1">
    <source>
        <dbReference type="ARBA" id="ARBA00008571"/>
    </source>
</evidence>
<proteinExistence type="inferred from homology"/>
<evidence type="ECO:0000256" key="2">
    <source>
        <dbReference type="ARBA" id="ARBA00019418"/>
    </source>
</evidence>
<dbReference type="Gene3D" id="1.10.150.250">
    <property type="entry name" value="Flavinator of succinate dehydrogenase"/>
    <property type="match status" value="1"/>
</dbReference>
<accession>A0A4R1KDB5</accession>
<evidence type="ECO:0000313" key="4">
    <source>
        <dbReference type="EMBL" id="TCK62648.1"/>
    </source>
</evidence>
<dbReference type="RefSeq" id="WP_132872854.1">
    <property type="nucleotide sequence ID" value="NZ_JAJUHT010000013.1"/>
</dbReference>
<sequence length="102" mass="12235">MERMEALRKKAIFQAARRAILENEMFLRDYVTNHLPESYTEDDLEAFIAMLVRMFDNDLFDLVMGVKTAEDLQELYDYRFMKDIQSFSEQRRDEIKRAKGVL</sequence>
<reference evidence="4 5" key="1">
    <citation type="submission" date="2019-03" db="EMBL/GenBank/DDBJ databases">
        <title>Genomic Encyclopedia of Type Strains, Phase IV (KMG-IV): sequencing the most valuable type-strain genomes for metagenomic binning, comparative biology and taxonomic classification.</title>
        <authorList>
            <person name="Goeker M."/>
        </authorList>
    </citation>
    <scope>NUCLEOTIDE SEQUENCE [LARGE SCALE GENOMIC DNA]</scope>
    <source>
        <strain evidence="4 5">DSM 24984</strain>
    </source>
</reference>
<gene>
    <name evidence="4" type="ORF">C8D98_1182</name>
</gene>
<dbReference type="SUPFAM" id="SSF109910">
    <property type="entry name" value="YgfY-like"/>
    <property type="match status" value="1"/>
</dbReference>
<dbReference type="Proteomes" id="UP000294614">
    <property type="component" value="Unassembled WGS sequence"/>
</dbReference>
<evidence type="ECO:0000256" key="3">
    <source>
        <dbReference type="ARBA" id="ARBA00023186"/>
    </source>
</evidence>
<dbReference type="Pfam" id="PF03937">
    <property type="entry name" value="Sdh5"/>
    <property type="match status" value="1"/>
</dbReference>
<dbReference type="AlphaFoldDB" id="A0A4R1KDB5"/>
<comment type="caution">
    <text evidence="4">The sequence shown here is derived from an EMBL/GenBank/DDBJ whole genome shotgun (WGS) entry which is preliminary data.</text>
</comment>
<dbReference type="OrthoDB" id="9799022at2"/>
<evidence type="ECO:0000313" key="5">
    <source>
        <dbReference type="Proteomes" id="UP000294614"/>
    </source>
</evidence>